<dbReference type="InterPro" id="IPR025487">
    <property type="entry name" value="DUF4379"/>
</dbReference>
<accession>A0ABR6CP22</accession>
<gene>
    <name evidence="2" type="ORF">HNP81_001966</name>
</gene>
<dbReference type="RefSeq" id="WP_182502477.1">
    <property type="nucleotide sequence ID" value="NZ_JACJHX010000005.1"/>
</dbReference>
<evidence type="ECO:0000313" key="2">
    <source>
        <dbReference type="EMBL" id="MBA9026681.1"/>
    </source>
</evidence>
<proteinExistence type="predicted"/>
<dbReference type="Proteomes" id="UP000626697">
    <property type="component" value="Unassembled WGS sequence"/>
</dbReference>
<reference evidence="2 3" key="1">
    <citation type="submission" date="2020-08" db="EMBL/GenBank/DDBJ databases">
        <title>Genomic Encyclopedia of Type Strains, Phase IV (KMG-IV): sequencing the most valuable type-strain genomes for metagenomic binning, comparative biology and taxonomic classification.</title>
        <authorList>
            <person name="Goeker M."/>
        </authorList>
    </citation>
    <scope>NUCLEOTIDE SEQUENCE [LARGE SCALE GENOMIC DNA]</scope>
    <source>
        <strain evidence="2 3">DSM 105481</strain>
    </source>
</reference>
<name>A0ABR6CP22_9BACI</name>
<sequence>MKNSITKCQPELLKDWDYIKTKYDPSNVTIGSDKRIHWKCMYVDTNGKEKQKIGQLIIQGVICL</sequence>
<protein>
    <recommendedName>
        <fullName evidence="1">Treble clef zinc finger domain-containing protein</fullName>
    </recommendedName>
</protein>
<dbReference type="EMBL" id="JACJHX010000005">
    <property type="protein sequence ID" value="MBA9026681.1"/>
    <property type="molecule type" value="Genomic_DNA"/>
</dbReference>
<comment type="caution">
    <text evidence="2">The sequence shown here is derived from an EMBL/GenBank/DDBJ whole genome shotgun (WGS) entry which is preliminary data.</text>
</comment>
<dbReference type="Pfam" id="PF14311">
    <property type="entry name" value="DUF4379"/>
    <property type="match status" value="1"/>
</dbReference>
<evidence type="ECO:0000259" key="1">
    <source>
        <dbReference type="Pfam" id="PF14311"/>
    </source>
</evidence>
<evidence type="ECO:0000313" key="3">
    <source>
        <dbReference type="Proteomes" id="UP000626697"/>
    </source>
</evidence>
<feature type="domain" description="Treble clef zinc finger" evidence="1">
    <location>
        <begin position="12"/>
        <end position="40"/>
    </location>
</feature>
<organism evidence="2 3">
    <name type="scientific">Peribacillus huizhouensis</name>
    <dbReference type="NCBI Taxonomy" id="1501239"/>
    <lineage>
        <taxon>Bacteria</taxon>
        <taxon>Bacillati</taxon>
        <taxon>Bacillota</taxon>
        <taxon>Bacilli</taxon>
        <taxon>Bacillales</taxon>
        <taxon>Bacillaceae</taxon>
        <taxon>Peribacillus</taxon>
    </lineage>
</organism>
<keyword evidence="3" id="KW-1185">Reference proteome</keyword>